<reference evidence="3" key="1">
    <citation type="journal article" date="2019" name="Int. J. Syst. Evol. Microbiol.">
        <title>The Global Catalogue of Microorganisms (GCM) 10K type strain sequencing project: providing services to taxonomists for standard genome sequencing and annotation.</title>
        <authorList>
            <consortium name="The Broad Institute Genomics Platform"/>
            <consortium name="The Broad Institute Genome Sequencing Center for Infectious Disease"/>
            <person name="Wu L."/>
            <person name="Ma J."/>
        </authorList>
    </citation>
    <scope>NUCLEOTIDE SEQUENCE [LARGE SCALE GENOMIC DNA]</scope>
    <source>
        <strain evidence="3">CGMCC 1.12404</strain>
    </source>
</reference>
<keyword evidence="3" id="KW-1185">Reference proteome</keyword>
<evidence type="ECO:0000259" key="1">
    <source>
        <dbReference type="PROSITE" id="PS50943"/>
    </source>
</evidence>
<accession>A0ABQ1FWC8</accession>
<dbReference type="CDD" id="cd00093">
    <property type="entry name" value="HTH_XRE"/>
    <property type="match status" value="1"/>
</dbReference>
<dbReference type="InterPro" id="IPR001387">
    <property type="entry name" value="Cro/C1-type_HTH"/>
</dbReference>
<feature type="domain" description="HTH cro/C1-type" evidence="1">
    <location>
        <begin position="9"/>
        <end position="42"/>
    </location>
</feature>
<dbReference type="SUPFAM" id="SSF47413">
    <property type="entry name" value="lambda repressor-like DNA-binding domains"/>
    <property type="match status" value="1"/>
</dbReference>
<gene>
    <name evidence="2" type="ORF">GCM10007416_00350</name>
</gene>
<evidence type="ECO:0000313" key="3">
    <source>
        <dbReference type="Proteomes" id="UP000617979"/>
    </source>
</evidence>
<proteinExistence type="predicted"/>
<protein>
    <recommendedName>
        <fullName evidence="1">HTH cro/C1-type domain-containing protein</fullName>
    </recommendedName>
</protein>
<name>A0ABQ1FWC8_9BACL</name>
<dbReference type="Pfam" id="PF01381">
    <property type="entry name" value="HTH_3"/>
    <property type="match status" value="1"/>
</dbReference>
<dbReference type="Proteomes" id="UP000617979">
    <property type="component" value="Unassembled WGS sequence"/>
</dbReference>
<dbReference type="EMBL" id="BMEX01000001">
    <property type="protein sequence ID" value="GGA31765.1"/>
    <property type="molecule type" value="Genomic_DNA"/>
</dbReference>
<organism evidence="2 3">
    <name type="scientific">Kroppenstedtia guangzhouensis</name>
    <dbReference type="NCBI Taxonomy" id="1274356"/>
    <lineage>
        <taxon>Bacteria</taxon>
        <taxon>Bacillati</taxon>
        <taxon>Bacillota</taxon>
        <taxon>Bacilli</taxon>
        <taxon>Bacillales</taxon>
        <taxon>Thermoactinomycetaceae</taxon>
        <taxon>Kroppenstedtia</taxon>
    </lineage>
</organism>
<dbReference type="PROSITE" id="PS50943">
    <property type="entry name" value="HTH_CROC1"/>
    <property type="match status" value="1"/>
</dbReference>
<comment type="caution">
    <text evidence="2">The sequence shown here is derived from an EMBL/GenBank/DDBJ whole genome shotgun (WGS) entry which is preliminary data.</text>
</comment>
<sequence>MTEFGTVQKEARKQADYTQEQFALELNLSRPALANIESGRRRMPRDRMKVANEVMDDGFYAMATVQEVLGETWIPVLDGVDLHRSAVREKAIEEIREAMDQITATSMVNQPDPKRRDEVQNLLMECIDVIVCLTHLVAVICREFGISWVGMWREYHRKAEEQGYLKKKKRHRGR</sequence>
<dbReference type="RefSeq" id="WP_188428591.1">
    <property type="nucleotide sequence ID" value="NZ_BMEX01000001.1"/>
</dbReference>
<dbReference type="InterPro" id="IPR010982">
    <property type="entry name" value="Lambda_DNA-bd_dom_sf"/>
</dbReference>
<dbReference type="Gene3D" id="1.10.260.40">
    <property type="entry name" value="lambda repressor-like DNA-binding domains"/>
    <property type="match status" value="1"/>
</dbReference>
<evidence type="ECO:0000313" key="2">
    <source>
        <dbReference type="EMBL" id="GGA31765.1"/>
    </source>
</evidence>